<dbReference type="Proteomes" id="UP001163981">
    <property type="component" value="Chromosome"/>
</dbReference>
<proteinExistence type="predicted"/>
<dbReference type="Gene3D" id="3.90.580.10">
    <property type="entry name" value="Zinc finger, CHC2-type domain"/>
    <property type="match status" value="1"/>
</dbReference>
<reference evidence="1" key="1">
    <citation type="submission" date="2021-02" db="EMBL/GenBank/DDBJ databases">
        <title>Salinimicrobium sp. nov. isolated from seawater in Tongyeong, Republic of Korea.</title>
        <authorList>
            <person name="Lee S.-J."/>
        </authorList>
    </citation>
    <scope>NUCLEOTIDE SEQUENCE</scope>
    <source>
        <strain evidence="1">HN-2-9-2</strain>
    </source>
</reference>
<dbReference type="Gene3D" id="3.40.1360.10">
    <property type="match status" value="1"/>
</dbReference>
<name>A0ABY6NMR2_9FLAO</name>
<dbReference type="Pfam" id="PF13155">
    <property type="entry name" value="Toprim_2"/>
    <property type="match status" value="1"/>
</dbReference>
<sequence length="287" mass="32673">MKTKRMNCERARSICIVSTLAKLGHFPSRKSEKEAWFLSPLRSETQASLKVSSRLNRWYDFGIGKGGNVVDLVCLILKCPVTEALAYLSDGLPLISSCQPEPTIPKQNRRSKNKVLEVRPILNPSLENYLQSRCIPIEVARTFCREIRYECNRKQYYALGLQNNLGGWELRNSYCKTSTAPKSYSQIEGGWSELIVLEGMFDLLSLATISPEEAQTSDLVILNSLSFLPQVLPLFKEYRSVTLYLDHDTLGREATENLMSNFSNCRDGSDFYKGYKDLNKKLIQMNN</sequence>
<accession>A0ABY6NMR2</accession>
<dbReference type="InterPro" id="IPR036977">
    <property type="entry name" value="DNA_primase_Znf_CHC2"/>
</dbReference>
<protein>
    <submittedName>
        <fullName evidence="1">Toprim domain-containing protein</fullName>
    </submittedName>
</protein>
<dbReference type="SUPFAM" id="SSF57783">
    <property type="entry name" value="Zinc beta-ribbon"/>
    <property type="match status" value="1"/>
</dbReference>
<evidence type="ECO:0000313" key="1">
    <source>
        <dbReference type="EMBL" id="UZH54169.1"/>
    </source>
</evidence>
<dbReference type="EMBL" id="CP069620">
    <property type="protein sequence ID" value="UZH54169.1"/>
    <property type="molecule type" value="Genomic_DNA"/>
</dbReference>
<evidence type="ECO:0000313" key="2">
    <source>
        <dbReference type="Proteomes" id="UP001163981"/>
    </source>
</evidence>
<keyword evidence="2" id="KW-1185">Reference proteome</keyword>
<gene>
    <name evidence="1" type="ORF">JRG66_09170</name>
</gene>
<organism evidence="1 2">
    <name type="scientific">Salinimicrobium tongyeongense</name>
    <dbReference type="NCBI Taxonomy" id="2809707"/>
    <lineage>
        <taxon>Bacteria</taxon>
        <taxon>Pseudomonadati</taxon>
        <taxon>Bacteroidota</taxon>
        <taxon>Flavobacteriia</taxon>
        <taxon>Flavobacteriales</taxon>
        <taxon>Flavobacteriaceae</taxon>
        <taxon>Salinimicrobium</taxon>
    </lineage>
</organism>